<dbReference type="GO" id="GO:0005634">
    <property type="term" value="C:nucleus"/>
    <property type="evidence" value="ECO:0007669"/>
    <property type="project" value="UniProtKB-ARBA"/>
</dbReference>
<dbReference type="Proteomes" id="UP000249464">
    <property type="component" value="Unassembled WGS sequence"/>
</dbReference>
<evidence type="ECO:0000256" key="11">
    <source>
        <dbReference type="ARBA" id="ARBA00022840"/>
    </source>
</evidence>
<dbReference type="GO" id="GO:0015074">
    <property type="term" value="P:DNA integration"/>
    <property type="evidence" value="ECO:0007669"/>
    <property type="project" value="UniProtKB-KW"/>
</dbReference>
<evidence type="ECO:0000256" key="15">
    <source>
        <dbReference type="ARBA" id="ARBA00022918"/>
    </source>
</evidence>
<keyword evidence="16" id="KW-0808">Transferase</keyword>
<evidence type="ECO:0000259" key="21">
    <source>
        <dbReference type="PROSITE" id="PS50994"/>
    </source>
</evidence>
<keyword evidence="6" id="KW-0540">Nuclease</keyword>
<dbReference type="InterPro" id="IPR001584">
    <property type="entry name" value="Integrase_cat-core"/>
</dbReference>
<keyword evidence="14" id="KW-0229">DNA integration</keyword>
<feature type="domain" description="Integrase catalytic" evidence="21">
    <location>
        <begin position="658"/>
        <end position="745"/>
    </location>
</feature>
<keyword evidence="5" id="KW-0548">Nucleotidyltransferase</keyword>
<dbReference type="InterPro" id="IPR039537">
    <property type="entry name" value="Retrotran_Ty1/copia-like"/>
</dbReference>
<keyword evidence="17" id="KW-0917">Virion maturation</keyword>
<keyword evidence="16" id="KW-0239">DNA-directed DNA polymerase</keyword>
<evidence type="ECO:0000313" key="22">
    <source>
        <dbReference type="EMBL" id="SGY38363.1"/>
    </source>
</evidence>
<evidence type="ECO:0000256" key="5">
    <source>
        <dbReference type="ARBA" id="ARBA00022695"/>
    </source>
</evidence>
<keyword evidence="12" id="KW-0460">Magnesium</keyword>
<evidence type="ECO:0000256" key="2">
    <source>
        <dbReference type="ARBA" id="ARBA00022578"/>
    </source>
</evidence>
<evidence type="ECO:0000256" key="17">
    <source>
        <dbReference type="ARBA" id="ARBA00023113"/>
    </source>
</evidence>
<dbReference type="GO" id="GO:0032196">
    <property type="term" value="P:transposition"/>
    <property type="evidence" value="ECO:0007669"/>
    <property type="project" value="UniProtKB-KW"/>
</dbReference>
<evidence type="ECO:0000256" key="8">
    <source>
        <dbReference type="ARBA" id="ARBA00022741"/>
    </source>
</evidence>
<evidence type="ECO:0000256" key="3">
    <source>
        <dbReference type="ARBA" id="ARBA00022612"/>
    </source>
</evidence>
<keyword evidence="3" id="KW-1188">Viral release from host cell</keyword>
<dbReference type="GO" id="GO:0003887">
    <property type="term" value="F:DNA-directed DNA polymerase activity"/>
    <property type="evidence" value="ECO:0007669"/>
    <property type="project" value="UniProtKB-KW"/>
</dbReference>
<evidence type="ECO:0000256" key="7">
    <source>
        <dbReference type="ARBA" id="ARBA00022723"/>
    </source>
</evidence>
<dbReference type="Pfam" id="PF22936">
    <property type="entry name" value="Pol_BBD"/>
    <property type="match status" value="1"/>
</dbReference>
<keyword evidence="18" id="KW-0233">DNA recombination</keyword>
<evidence type="ECO:0000256" key="20">
    <source>
        <dbReference type="ARBA" id="ARBA00049244"/>
    </source>
</evidence>
<dbReference type="EMBL" id="FQNC01000042">
    <property type="protein sequence ID" value="SGY38363.1"/>
    <property type="molecule type" value="Genomic_DNA"/>
</dbReference>
<dbReference type="GO" id="GO:0046872">
    <property type="term" value="F:metal ion binding"/>
    <property type="evidence" value="ECO:0007669"/>
    <property type="project" value="UniProtKB-KW"/>
</dbReference>
<dbReference type="AlphaFoldDB" id="A0A2X0MV43"/>
<evidence type="ECO:0000256" key="1">
    <source>
        <dbReference type="ARBA" id="ARBA00002180"/>
    </source>
</evidence>
<comment type="function">
    <text evidence="1">The aspartyl protease (PR) mediates the proteolytic cleavages of the Gag and Gag-Pol polyproteins after assembly of the VLP.</text>
</comment>
<evidence type="ECO:0000256" key="16">
    <source>
        <dbReference type="ARBA" id="ARBA00022932"/>
    </source>
</evidence>
<name>A0A2X0MV43_9BASI</name>
<evidence type="ECO:0000313" key="23">
    <source>
        <dbReference type="Proteomes" id="UP000249464"/>
    </source>
</evidence>
<keyword evidence="13" id="KW-0694">RNA-binding</keyword>
<evidence type="ECO:0000256" key="4">
    <source>
        <dbReference type="ARBA" id="ARBA00022670"/>
    </source>
</evidence>
<dbReference type="InterPro" id="IPR012337">
    <property type="entry name" value="RNaseH-like_sf"/>
</dbReference>
<evidence type="ECO:0000256" key="9">
    <source>
        <dbReference type="ARBA" id="ARBA00022759"/>
    </source>
</evidence>
<comment type="catalytic activity">
    <reaction evidence="19">
        <text>DNA(n) + a 2'-deoxyribonucleoside 5'-triphosphate = DNA(n+1) + diphosphate</text>
        <dbReference type="Rhea" id="RHEA:22508"/>
        <dbReference type="Rhea" id="RHEA-COMP:17339"/>
        <dbReference type="Rhea" id="RHEA-COMP:17340"/>
        <dbReference type="ChEBI" id="CHEBI:33019"/>
        <dbReference type="ChEBI" id="CHEBI:61560"/>
        <dbReference type="ChEBI" id="CHEBI:173112"/>
        <dbReference type="EC" id="2.7.7.49"/>
    </reaction>
</comment>
<evidence type="ECO:0000256" key="18">
    <source>
        <dbReference type="ARBA" id="ARBA00023172"/>
    </source>
</evidence>
<dbReference type="PANTHER" id="PTHR42648:SF11">
    <property type="entry name" value="TRANSPOSON TY4-P GAG-POL POLYPROTEIN"/>
    <property type="match status" value="1"/>
</dbReference>
<reference evidence="22 23" key="1">
    <citation type="submission" date="2016-11" db="EMBL/GenBank/DDBJ databases">
        <authorList>
            <person name="Jaros S."/>
            <person name="Januszkiewicz K."/>
            <person name="Wedrychowicz H."/>
        </authorList>
    </citation>
    <scope>NUCLEOTIDE SEQUENCE [LARGE SCALE GENOMIC DNA]</scope>
</reference>
<dbReference type="PROSITE" id="PS50994">
    <property type="entry name" value="INTEGRASE"/>
    <property type="match status" value="1"/>
</dbReference>
<evidence type="ECO:0000256" key="19">
    <source>
        <dbReference type="ARBA" id="ARBA00048173"/>
    </source>
</evidence>
<dbReference type="Gene3D" id="3.30.420.10">
    <property type="entry name" value="Ribonuclease H-like superfamily/Ribonuclease H"/>
    <property type="match status" value="1"/>
</dbReference>
<proteinExistence type="predicted"/>
<dbReference type="GO" id="GO:0003723">
    <property type="term" value="F:RNA binding"/>
    <property type="evidence" value="ECO:0007669"/>
    <property type="project" value="UniProtKB-KW"/>
</dbReference>
<dbReference type="InterPro" id="IPR036397">
    <property type="entry name" value="RNaseH_sf"/>
</dbReference>
<dbReference type="GO" id="GO:0006310">
    <property type="term" value="P:DNA recombination"/>
    <property type="evidence" value="ECO:0007669"/>
    <property type="project" value="UniProtKB-KW"/>
</dbReference>
<evidence type="ECO:0000256" key="6">
    <source>
        <dbReference type="ARBA" id="ARBA00022722"/>
    </source>
</evidence>
<dbReference type="GO" id="GO:0005524">
    <property type="term" value="F:ATP binding"/>
    <property type="evidence" value="ECO:0007669"/>
    <property type="project" value="UniProtKB-KW"/>
</dbReference>
<comment type="catalytic activity">
    <reaction evidence="20">
        <text>DNA(n) + a 2'-deoxyribonucleoside 5'-triphosphate = DNA(n+1) + diphosphate</text>
        <dbReference type="Rhea" id="RHEA:22508"/>
        <dbReference type="Rhea" id="RHEA-COMP:17339"/>
        <dbReference type="Rhea" id="RHEA-COMP:17340"/>
        <dbReference type="ChEBI" id="CHEBI:33019"/>
        <dbReference type="ChEBI" id="CHEBI:61560"/>
        <dbReference type="ChEBI" id="CHEBI:173112"/>
        <dbReference type="EC" id="2.7.7.7"/>
    </reaction>
</comment>
<keyword evidence="11" id="KW-0067">ATP-binding</keyword>
<evidence type="ECO:0000256" key="14">
    <source>
        <dbReference type="ARBA" id="ARBA00022908"/>
    </source>
</evidence>
<gene>
    <name evidence="22" type="primary">BQ5605_C003g02009</name>
    <name evidence="22" type="ORF">BQ5605_C003G02009</name>
</gene>
<dbReference type="GO" id="GO:0008233">
    <property type="term" value="F:peptidase activity"/>
    <property type="evidence" value="ECO:0007669"/>
    <property type="project" value="UniProtKB-KW"/>
</dbReference>
<organism evidence="22 23">
    <name type="scientific">Microbotryum silenes-dioicae</name>
    <dbReference type="NCBI Taxonomy" id="796604"/>
    <lineage>
        <taxon>Eukaryota</taxon>
        <taxon>Fungi</taxon>
        <taxon>Dikarya</taxon>
        <taxon>Basidiomycota</taxon>
        <taxon>Pucciniomycotina</taxon>
        <taxon>Microbotryomycetes</taxon>
        <taxon>Microbotryales</taxon>
        <taxon>Microbotryaceae</taxon>
        <taxon>Microbotryum</taxon>
    </lineage>
</organism>
<keyword evidence="23" id="KW-1185">Reference proteome</keyword>
<dbReference type="InterPro" id="IPR057670">
    <property type="entry name" value="SH3_retrovirus"/>
</dbReference>
<keyword evidence="9" id="KW-0255">Endonuclease</keyword>
<evidence type="ECO:0000256" key="12">
    <source>
        <dbReference type="ARBA" id="ARBA00022842"/>
    </source>
</evidence>
<keyword evidence="4" id="KW-0645">Protease</keyword>
<keyword evidence="15" id="KW-0695">RNA-directed DNA polymerase</keyword>
<dbReference type="InterPro" id="IPR054722">
    <property type="entry name" value="PolX-like_BBD"/>
</dbReference>
<keyword evidence="10" id="KW-0378">Hydrolase</keyword>
<evidence type="ECO:0000256" key="13">
    <source>
        <dbReference type="ARBA" id="ARBA00022884"/>
    </source>
</evidence>
<protein>
    <submittedName>
        <fullName evidence="22">BQ5605_C003g02009 protein</fullName>
    </submittedName>
</protein>
<keyword evidence="8" id="KW-0547">Nucleotide-binding</keyword>
<keyword evidence="2" id="KW-0815">Transposition</keyword>
<sequence length="823" mass="90054">MRARNVAFIGNLFRSACLFTSQPLSLQLIDGWTTRSSVSLFEKTQRISKMATTTVDSGSATHCGLMGDMYGNVDATNWGTAKDRLQRVLEGDGRFKHVTTELSVGPKPKQSEFTRTLDGSTVAYVATFRTQHRNYRHDVNDLDQALAQARNILFAALDKDLGAASHDFARSAKLDALFQYQAYVDGDPLDPWLLRFNRLFIDLNTAHVSRDKAYQRAKIDGVNYTQAEFDKRIPPPALSEGIRMDLLKARMPRPIVTVIDTLGPIPLLSDVEGVIRCAAISRSSGTDVAEALTAKTQGRRRRPACSSGKLKSSFLLASKVPGLVDKWPHGVAQNGRLRLGPSQCRKCYEQGHLGDKSKHNISIGAADAMALVAEYGPDPLVDNKSYDNYSVDVALDTKVSALYLHDGPCYLLDSGAMCHMTTRWDLLIDFQPFTTEQVRVVGAFKSSAMAVGKGTLCFDTNGAPLELRNVLLVPGLSAKLVSLASLMKDGYQLSGICDAASEHSGLTVSGLALSLTFALDRDHYILQASPDSPPLADHQALTATSLPTDSSDISLDISAVTRDQLRLLDQCNACCSGKAVSAPSREAAHHPADAPFARVFADVWGPSPVPALSGIRYLCGITDEHSRFRWARGIWLKSEASSVLKGFVGDLAHGEGGFVNNALRDWLADRGIFHELSTAYEHGQMGIQERSWRTIFNSVWAWLHRSGLPSLLWEEAAQAAIYVINLLPSSPLQQRTPDAVLHAAASPVTSTRRPRIDHVKIWGCAAQVPFAPKQCSNKLAPRSCLCYFVGYSLRSKAWRFYDPVGNKVFESSQYSINSTTSAM</sequence>
<dbReference type="GO" id="GO:0004519">
    <property type="term" value="F:endonuclease activity"/>
    <property type="evidence" value="ECO:0007669"/>
    <property type="project" value="UniProtKB-KW"/>
</dbReference>
<dbReference type="Pfam" id="PF25597">
    <property type="entry name" value="SH3_retrovirus"/>
    <property type="match status" value="1"/>
</dbReference>
<keyword evidence="7" id="KW-0479">Metal-binding</keyword>
<dbReference type="GO" id="GO:0006508">
    <property type="term" value="P:proteolysis"/>
    <property type="evidence" value="ECO:0007669"/>
    <property type="project" value="UniProtKB-KW"/>
</dbReference>
<dbReference type="PANTHER" id="PTHR42648">
    <property type="entry name" value="TRANSPOSASE, PUTATIVE-RELATED"/>
    <property type="match status" value="1"/>
</dbReference>
<accession>A0A2X0MV43</accession>
<dbReference type="GO" id="GO:0003964">
    <property type="term" value="F:RNA-directed DNA polymerase activity"/>
    <property type="evidence" value="ECO:0007669"/>
    <property type="project" value="UniProtKB-KW"/>
</dbReference>
<dbReference type="SUPFAM" id="SSF53098">
    <property type="entry name" value="Ribonuclease H-like"/>
    <property type="match status" value="1"/>
</dbReference>
<evidence type="ECO:0000256" key="10">
    <source>
        <dbReference type="ARBA" id="ARBA00022801"/>
    </source>
</evidence>